<feature type="transmembrane region" description="Helical" evidence="1">
    <location>
        <begin position="269"/>
        <end position="289"/>
    </location>
</feature>
<comment type="caution">
    <text evidence="2">The sequence shown here is derived from an EMBL/GenBank/DDBJ whole genome shotgun (WGS) entry which is preliminary data.</text>
</comment>
<dbReference type="AlphaFoldDB" id="A0A1E5Q5Z2"/>
<dbReference type="Proteomes" id="UP000095347">
    <property type="component" value="Unassembled WGS sequence"/>
</dbReference>
<feature type="transmembrane region" description="Helical" evidence="1">
    <location>
        <begin position="301"/>
        <end position="327"/>
    </location>
</feature>
<feature type="transmembrane region" description="Helical" evidence="1">
    <location>
        <begin position="66"/>
        <end position="93"/>
    </location>
</feature>
<gene>
    <name evidence="2" type="ORF">BEN30_12340</name>
</gene>
<keyword evidence="1" id="KW-0812">Transmembrane</keyword>
<dbReference type="EMBL" id="MCGG01000036">
    <property type="protein sequence ID" value="OEJ66181.1"/>
    <property type="molecule type" value="Genomic_DNA"/>
</dbReference>
<evidence type="ECO:0000313" key="3">
    <source>
        <dbReference type="Proteomes" id="UP000095347"/>
    </source>
</evidence>
<feature type="transmembrane region" description="Helical" evidence="1">
    <location>
        <begin position="35"/>
        <end position="54"/>
    </location>
</feature>
<feature type="transmembrane region" description="Helical" evidence="1">
    <location>
        <begin position="412"/>
        <end position="433"/>
    </location>
</feature>
<name>A0A1E5Q5Z2_9PROT</name>
<feature type="transmembrane region" description="Helical" evidence="1">
    <location>
        <begin position="333"/>
        <end position="354"/>
    </location>
</feature>
<evidence type="ECO:0000313" key="2">
    <source>
        <dbReference type="EMBL" id="OEJ66181.1"/>
    </source>
</evidence>
<dbReference type="OrthoDB" id="7346639at2"/>
<evidence type="ECO:0000256" key="1">
    <source>
        <dbReference type="SAM" id="Phobius"/>
    </source>
</evidence>
<keyword evidence="3" id="KW-1185">Reference proteome</keyword>
<protein>
    <submittedName>
        <fullName evidence="2">Uncharacterized protein</fullName>
    </submittedName>
</protein>
<dbReference type="RefSeq" id="WP_069958387.1">
    <property type="nucleotide sequence ID" value="NZ_MCGG01000036.1"/>
</dbReference>
<feature type="transmembrane region" description="Helical" evidence="1">
    <location>
        <begin position="242"/>
        <end position="263"/>
    </location>
</feature>
<keyword evidence="1" id="KW-1133">Transmembrane helix</keyword>
<sequence length="448" mass="46920">MSDQGPELPNFQPEAFPGAILAGAQSRLIPYGIPLRFFVAASMFQIVAWGLLTYGHADVSAFFGGYGVVLAALHALTLGVLAMTAMGASYQLLSVATGVVLKSLLLCRLSSWLYIPGTGLLVSAMFIGNTPVMLLGGVLAVAGLALFGVTVGTVFWQSKSLQATVRHGWVALISMTLLVVAGLSLIVDFNTGFLGVGLLPEHAKLALSHGLLGGYGFMGILVMGFSYVLVPMFVLSPTPNPKLAGVSLGVNLAGLILAIGGVLSGNTAAMIVAAVLGLIGAGIYLHLLLKALRTGMKRRLGLSFVMVRASWGLLIASIVIGGLAAIVPLDFNLLHLFGFILIFGWLLTFLTGILQRILPFLATMHAHKIGRPAPRMSEMGHQNITLKLHALCHGAALVLVSLGILLELDVLVLLGGGFGVVGAVAFLWFALGVSETVMTLYGKEEQSK</sequence>
<feature type="transmembrane region" description="Helical" evidence="1">
    <location>
        <begin position="207"/>
        <end position="230"/>
    </location>
</feature>
<keyword evidence="1" id="KW-0472">Membrane</keyword>
<dbReference type="STRING" id="28181.BEN30_12340"/>
<proteinExistence type="predicted"/>
<organism evidence="2 3">
    <name type="scientific">Magnetovibrio blakemorei</name>
    <dbReference type="NCBI Taxonomy" id="28181"/>
    <lineage>
        <taxon>Bacteria</taxon>
        <taxon>Pseudomonadati</taxon>
        <taxon>Pseudomonadota</taxon>
        <taxon>Alphaproteobacteria</taxon>
        <taxon>Rhodospirillales</taxon>
        <taxon>Magnetovibrionaceae</taxon>
        <taxon>Magnetovibrio</taxon>
    </lineage>
</organism>
<accession>A0A1E5Q5Z2</accession>
<feature type="transmembrane region" description="Helical" evidence="1">
    <location>
        <begin position="384"/>
        <end position="406"/>
    </location>
</feature>
<feature type="transmembrane region" description="Helical" evidence="1">
    <location>
        <begin position="133"/>
        <end position="156"/>
    </location>
</feature>
<reference evidence="3" key="1">
    <citation type="submission" date="2016-07" db="EMBL/GenBank/DDBJ databases">
        <authorList>
            <person name="Florea S."/>
            <person name="Webb J.S."/>
            <person name="Jaromczyk J."/>
            <person name="Schardl C.L."/>
        </authorList>
    </citation>
    <scope>NUCLEOTIDE SEQUENCE [LARGE SCALE GENOMIC DNA]</scope>
    <source>
        <strain evidence="3">MV-1</strain>
    </source>
</reference>